<comment type="similarity">
    <text evidence="2">Belongs to the UPF0298 family.</text>
</comment>
<dbReference type="PIRSF" id="PIRSF031653">
    <property type="entry name" value="UCP031653"/>
    <property type="match status" value="1"/>
</dbReference>
<dbReference type="EMBL" id="JBHSMC010000001">
    <property type="protein sequence ID" value="MFC5463877.1"/>
    <property type="molecule type" value="Genomic_DNA"/>
</dbReference>
<name>A0ABW0LFU5_9BACI</name>
<protein>
    <recommendedName>
        <fullName evidence="2">UPF0298 protein ACFPM4_03785</fullName>
    </recommendedName>
</protein>
<dbReference type="Proteomes" id="UP001596147">
    <property type="component" value="Unassembled WGS sequence"/>
</dbReference>
<keyword evidence="4" id="KW-1185">Reference proteome</keyword>
<dbReference type="NCBIfam" id="NF002777">
    <property type="entry name" value="PRK02886.1"/>
    <property type="match status" value="1"/>
</dbReference>
<comment type="caution">
    <text evidence="3">The sequence shown here is derived from an EMBL/GenBank/DDBJ whole genome shotgun (WGS) entry which is preliminary data.</text>
</comment>
<dbReference type="InterPro" id="IPR016979">
    <property type="entry name" value="DUF2129"/>
</dbReference>
<accession>A0ABW0LFU5</accession>
<keyword evidence="1 2" id="KW-0963">Cytoplasm</keyword>
<gene>
    <name evidence="3" type="ORF">ACFPM4_03785</name>
</gene>
<evidence type="ECO:0000256" key="1">
    <source>
        <dbReference type="ARBA" id="ARBA00022490"/>
    </source>
</evidence>
<dbReference type="Pfam" id="PF09902">
    <property type="entry name" value="DUF2129"/>
    <property type="match status" value="1"/>
</dbReference>
<dbReference type="HAMAP" id="MF_01126">
    <property type="entry name" value="UPF0298"/>
    <property type="match status" value="1"/>
</dbReference>
<dbReference type="RefSeq" id="WP_382348179.1">
    <property type="nucleotide sequence ID" value="NZ_JBHSMC010000001.1"/>
</dbReference>
<proteinExistence type="inferred from homology"/>
<sequence>MHEEKKIANGRQGVIIWLYSLKNAKTLRRFGNVHYISKRMKYVVLYCAQDEAAGLVEKLSSMPFVKKAELSYRPYLKTEFENSKPDKAKEYDYRIGL</sequence>
<organism evidence="3 4">
    <name type="scientific">Lederbergia graminis</name>
    <dbReference type="NCBI Taxonomy" id="735518"/>
    <lineage>
        <taxon>Bacteria</taxon>
        <taxon>Bacillati</taxon>
        <taxon>Bacillota</taxon>
        <taxon>Bacilli</taxon>
        <taxon>Bacillales</taxon>
        <taxon>Bacillaceae</taxon>
        <taxon>Lederbergia</taxon>
    </lineage>
</organism>
<evidence type="ECO:0000256" key="2">
    <source>
        <dbReference type="HAMAP-Rule" id="MF_01126"/>
    </source>
</evidence>
<evidence type="ECO:0000313" key="4">
    <source>
        <dbReference type="Proteomes" id="UP001596147"/>
    </source>
</evidence>
<reference evidence="4" key="1">
    <citation type="journal article" date="2019" name="Int. J. Syst. Evol. Microbiol.">
        <title>The Global Catalogue of Microorganisms (GCM) 10K type strain sequencing project: providing services to taxonomists for standard genome sequencing and annotation.</title>
        <authorList>
            <consortium name="The Broad Institute Genomics Platform"/>
            <consortium name="The Broad Institute Genome Sequencing Center for Infectious Disease"/>
            <person name="Wu L."/>
            <person name="Ma J."/>
        </authorList>
    </citation>
    <scope>NUCLEOTIDE SEQUENCE [LARGE SCALE GENOMIC DNA]</scope>
    <source>
        <strain evidence="4">CGMCC 1.12237</strain>
    </source>
</reference>
<evidence type="ECO:0000313" key="3">
    <source>
        <dbReference type="EMBL" id="MFC5463877.1"/>
    </source>
</evidence>
<comment type="subcellular location">
    <subcellularLocation>
        <location evidence="2">Cytoplasm</location>
    </subcellularLocation>
</comment>